<dbReference type="PANTHER" id="PTHR23507:SF1">
    <property type="entry name" value="FI18259P1-RELATED"/>
    <property type="match status" value="1"/>
</dbReference>
<organism evidence="7 8">
    <name type="scientific">Sporidiobolus salmonicolor</name>
    <name type="common">Yeast-like fungus</name>
    <name type="synonym">Sporobolomyces salmonicolor</name>
    <dbReference type="NCBI Taxonomy" id="5005"/>
    <lineage>
        <taxon>Eukaryota</taxon>
        <taxon>Fungi</taxon>
        <taxon>Dikarya</taxon>
        <taxon>Basidiomycota</taxon>
        <taxon>Pucciniomycotina</taxon>
        <taxon>Microbotryomycetes</taxon>
        <taxon>Sporidiobolales</taxon>
        <taxon>Sporidiobolaceae</taxon>
        <taxon>Sporobolomyces</taxon>
    </lineage>
</organism>
<keyword evidence="8" id="KW-1185">Reference proteome</keyword>
<keyword evidence="3 6" id="KW-1133">Transmembrane helix</keyword>
<evidence type="ECO:0000256" key="2">
    <source>
        <dbReference type="ARBA" id="ARBA00022692"/>
    </source>
</evidence>
<dbReference type="SUPFAM" id="SSF103473">
    <property type="entry name" value="MFS general substrate transporter"/>
    <property type="match status" value="1"/>
</dbReference>
<evidence type="ECO:0000313" key="7">
    <source>
        <dbReference type="EMBL" id="CEQ42098.1"/>
    </source>
</evidence>
<reference evidence="8" key="1">
    <citation type="submission" date="2015-02" db="EMBL/GenBank/DDBJ databases">
        <authorList>
            <person name="Gon?alves P."/>
        </authorList>
    </citation>
    <scope>NUCLEOTIDE SEQUENCE [LARGE SCALE GENOMIC DNA]</scope>
</reference>
<dbReference type="OrthoDB" id="3026777at2759"/>
<keyword evidence="2 6" id="KW-0812">Transmembrane</keyword>
<evidence type="ECO:0000256" key="6">
    <source>
        <dbReference type="SAM" id="Phobius"/>
    </source>
</evidence>
<dbReference type="GO" id="GO:0016020">
    <property type="term" value="C:membrane"/>
    <property type="evidence" value="ECO:0007669"/>
    <property type="project" value="UniProtKB-SubCell"/>
</dbReference>
<name>A0A0D6EQG8_SPOSA</name>
<sequence length="621" mass="67742">MAITMGMTIAPKIEIYTQLICRAMPVEKSGVTVPPPLTSGATSGEVEGRDGAAETRMRWEKGEGFEWTTTATGKEDDESWAKQCHKSSAVQSAVARLVCSDPLAVDGHPQLPHDRRMGRFFRPQSLLSHSSMPLTRSRVENSTVNYHQIVGYNFLLLGPFLDGLVGGLSTAQATTNAYLSDCTPAGSRARVFSLLGGLLFAGIAVGPSIGSLLIARSGSVLLPFYVALGLHLAYLGLLMVFLPESLSAERKETARRRHEAEVCAREEAERNADEEAKKRGVGAVWRRRAGRVLARPFGFLRPVGLLLPVKKGGKEEEDEELRTNIEWGRGLEEYEDPAEVWARDGDEEGKERRDWGLTKIAGAYAAYMMIIAIMSVKLLYANYTFAWGPREDGFFLSYIGALRFFTLVGILPCFVSLVRRPVPAPVRPRPTGQGQEREGKRWDKEQRWLRIVHDSHFDLRLARLSLLLDLLGFLAFSLSSHRIPLFLFATALQSLGSGASPAIQSLALAHSTPRDAGRLFASLSVVQSLASQVVGPVVFGLTFMNTVGSTPEAIFWLAGGLCAVSGAALCTVRLRRVWIGGGPGEEAGKTGEEEETEGPGGRGRSETRKRTNASEISLRSA</sequence>
<proteinExistence type="predicted"/>
<dbReference type="AlphaFoldDB" id="A0A0D6EQG8"/>
<dbReference type="InterPro" id="IPR036259">
    <property type="entry name" value="MFS_trans_sf"/>
</dbReference>
<dbReference type="Proteomes" id="UP000243876">
    <property type="component" value="Unassembled WGS sequence"/>
</dbReference>
<dbReference type="InterPro" id="IPR011701">
    <property type="entry name" value="MFS"/>
</dbReference>
<gene>
    <name evidence="7" type="primary">SPOSA6832_03871</name>
</gene>
<dbReference type="GO" id="GO:0022857">
    <property type="term" value="F:transmembrane transporter activity"/>
    <property type="evidence" value="ECO:0007669"/>
    <property type="project" value="InterPro"/>
</dbReference>
<evidence type="ECO:0000256" key="4">
    <source>
        <dbReference type="ARBA" id="ARBA00023136"/>
    </source>
</evidence>
<dbReference type="Gene3D" id="1.20.1250.20">
    <property type="entry name" value="MFS general substrate transporter like domains"/>
    <property type="match status" value="1"/>
</dbReference>
<dbReference type="Pfam" id="PF07690">
    <property type="entry name" value="MFS_1"/>
    <property type="match status" value="1"/>
</dbReference>
<feature type="non-terminal residue" evidence="7">
    <location>
        <position position="1"/>
    </location>
</feature>
<feature type="transmembrane region" description="Helical" evidence="6">
    <location>
        <begin position="191"/>
        <end position="214"/>
    </location>
</feature>
<keyword evidence="4 6" id="KW-0472">Membrane</keyword>
<feature type="transmembrane region" description="Helical" evidence="6">
    <location>
        <begin position="395"/>
        <end position="418"/>
    </location>
</feature>
<dbReference type="PANTHER" id="PTHR23507">
    <property type="entry name" value="ZGC:174356"/>
    <property type="match status" value="1"/>
</dbReference>
<protein>
    <submittedName>
        <fullName evidence="7">SPOSA6832_03871-mRNA-1:cds</fullName>
    </submittedName>
</protein>
<feature type="region of interest" description="Disordered" evidence="5">
    <location>
        <begin position="32"/>
        <end position="51"/>
    </location>
</feature>
<evidence type="ECO:0000256" key="3">
    <source>
        <dbReference type="ARBA" id="ARBA00022989"/>
    </source>
</evidence>
<accession>A0A0D6EQG8</accession>
<feature type="transmembrane region" description="Helical" evidence="6">
    <location>
        <begin position="220"/>
        <end position="242"/>
    </location>
</feature>
<comment type="subcellular location">
    <subcellularLocation>
        <location evidence="1">Membrane</location>
        <topology evidence="1">Multi-pass membrane protein</topology>
    </subcellularLocation>
</comment>
<feature type="transmembrane region" description="Helical" evidence="6">
    <location>
        <begin position="553"/>
        <end position="572"/>
    </location>
</feature>
<feature type="region of interest" description="Disordered" evidence="5">
    <location>
        <begin position="582"/>
        <end position="621"/>
    </location>
</feature>
<feature type="transmembrane region" description="Helical" evidence="6">
    <location>
        <begin position="519"/>
        <end position="541"/>
    </location>
</feature>
<evidence type="ECO:0000256" key="1">
    <source>
        <dbReference type="ARBA" id="ARBA00004141"/>
    </source>
</evidence>
<feature type="transmembrane region" description="Helical" evidence="6">
    <location>
        <begin position="360"/>
        <end position="383"/>
    </location>
</feature>
<dbReference type="EMBL" id="CENE01000020">
    <property type="protein sequence ID" value="CEQ42098.1"/>
    <property type="molecule type" value="Genomic_DNA"/>
</dbReference>
<evidence type="ECO:0000256" key="5">
    <source>
        <dbReference type="SAM" id="MobiDB-lite"/>
    </source>
</evidence>
<evidence type="ECO:0000313" key="8">
    <source>
        <dbReference type="Proteomes" id="UP000243876"/>
    </source>
</evidence>